<dbReference type="GO" id="GO:0005942">
    <property type="term" value="C:phosphatidylinositol 3-kinase complex"/>
    <property type="evidence" value="ECO:0007669"/>
    <property type="project" value="TreeGrafter"/>
</dbReference>
<feature type="domain" description="SH2" evidence="3">
    <location>
        <begin position="359"/>
        <end position="417"/>
    </location>
</feature>
<dbReference type="GO" id="GO:0046854">
    <property type="term" value="P:phosphatidylinositol phosphate biosynthetic process"/>
    <property type="evidence" value="ECO:0007669"/>
    <property type="project" value="TreeGrafter"/>
</dbReference>
<dbReference type="PROSITE" id="PS50001">
    <property type="entry name" value="SH2"/>
    <property type="match status" value="1"/>
</dbReference>
<evidence type="ECO:0000313" key="5">
    <source>
        <dbReference type="Proteomes" id="UP000279833"/>
    </source>
</evidence>
<name>A0A183KW66_9TREM</name>
<dbReference type="Gene3D" id="3.30.505.10">
    <property type="entry name" value="SH2 domain"/>
    <property type="match status" value="1"/>
</dbReference>
<dbReference type="AlphaFoldDB" id="A0A183KW66"/>
<proteinExistence type="predicted"/>
<dbReference type="WBParaSite" id="SCUD_0001931301-mRNA-1">
    <property type="protein sequence ID" value="SCUD_0001931301-mRNA-1"/>
    <property type="gene ID" value="SCUD_0001931301"/>
</dbReference>
<dbReference type="Pfam" id="PF00017">
    <property type="entry name" value="SH2"/>
    <property type="match status" value="1"/>
</dbReference>
<gene>
    <name evidence="4" type="ORF">SCUD_LOCUS19309</name>
</gene>
<dbReference type="EMBL" id="UZAK01042293">
    <property type="protein sequence ID" value="VDP68729.1"/>
    <property type="molecule type" value="Genomic_DNA"/>
</dbReference>
<evidence type="ECO:0000313" key="4">
    <source>
        <dbReference type="EMBL" id="VDP68729.1"/>
    </source>
</evidence>
<dbReference type="STRING" id="6186.A0A183KW66"/>
<dbReference type="PANTHER" id="PTHR10155:SF32">
    <property type="entry name" value="LP02169P"/>
    <property type="match status" value="1"/>
</dbReference>
<protein>
    <submittedName>
        <fullName evidence="6">SH2 domain-containing protein</fullName>
    </submittedName>
</protein>
<evidence type="ECO:0000313" key="6">
    <source>
        <dbReference type="WBParaSite" id="SCUD_0001931301-mRNA-1"/>
    </source>
</evidence>
<evidence type="ECO:0000259" key="3">
    <source>
        <dbReference type="PROSITE" id="PS50001"/>
    </source>
</evidence>
<organism evidence="6">
    <name type="scientific">Schistosoma curassoni</name>
    <dbReference type="NCBI Taxonomy" id="6186"/>
    <lineage>
        <taxon>Eukaryota</taxon>
        <taxon>Metazoa</taxon>
        <taxon>Spiralia</taxon>
        <taxon>Lophotrochozoa</taxon>
        <taxon>Platyhelminthes</taxon>
        <taxon>Trematoda</taxon>
        <taxon>Digenea</taxon>
        <taxon>Strigeidida</taxon>
        <taxon>Schistosomatoidea</taxon>
        <taxon>Schistosomatidae</taxon>
        <taxon>Schistosoma</taxon>
    </lineage>
</organism>
<dbReference type="SMART" id="SM00252">
    <property type="entry name" value="SH2"/>
    <property type="match status" value="1"/>
</dbReference>
<dbReference type="SUPFAM" id="SSF55550">
    <property type="entry name" value="SH2 domain"/>
    <property type="match status" value="1"/>
</dbReference>
<dbReference type="Proteomes" id="UP000279833">
    <property type="component" value="Unassembled WGS sequence"/>
</dbReference>
<dbReference type="PANTHER" id="PTHR10155">
    <property type="entry name" value="PHOSPHATIDYLINOSITOL 3-KINASE REGULATORY SUBUNIT"/>
    <property type="match status" value="1"/>
</dbReference>
<evidence type="ECO:0000256" key="1">
    <source>
        <dbReference type="ARBA" id="ARBA00022999"/>
    </source>
</evidence>
<dbReference type="InterPro" id="IPR000980">
    <property type="entry name" value="SH2"/>
</dbReference>
<accession>A0A183KW66</accession>
<dbReference type="GO" id="GO:0046935">
    <property type="term" value="F:1-phosphatidylinositol-3-kinase regulator activity"/>
    <property type="evidence" value="ECO:0007669"/>
    <property type="project" value="TreeGrafter"/>
</dbReference>
<keyword evidence="5" id="KW-1185">Reference proteome</keyword>
<reference evidence="4 5" key="2">
    <citation type="submission" date="2018-11" db="EMBL/GenBank/DDBJ databases">
        <authorList>
            <consortium name="Pathogen Informatics"/>
        </authorList>
    </citation>
    <scope>NUCLEOTIDE SEQUENCE [LARGE SCALE GENOMIC DNA]</scope>
    <source>
        <strain evidence="4">Dakar</strain>
        <strain evidence="5">Dakar, Senegal</strain>
    </source>
</reference>
<sequence length="482" mass="55870">MRNISNIECINNLKKGSLPFFSSSLISNEKSVENLIGFCHTNQSPIVSNNNSCSSIMSLNDLTYSKFHEISPKYSDINCFCTQSCPINSHQLNELHLDNEISFTSCVSDCCFCQRYLNYCDHNRVVSFSSNNQYEQDDRIVQSSHYHDLKQQYYHHYYSCQHHHHYHHHHHRRLQHHHHLSHDFNQRHIKFTNNQHTTNTCCTNYPKQNKAVRNFHLNLENQYTTIGQLDQMRSDCRKISPSDNKKIDCSSPVITLQYNEHSINARNISSCFRDYHQHHNQTLVQNPEHDVVEHMNKGDKIIKCTNSDIICSNLVNGKSFGEKVHSTNISKPDITTTTANTFLHQKFVTDLILLKRIGWYWGPLTVEEAELLLKNCTDGTFLVRDSSHDSYILSVSFRSGGQIYHTRIEHLAGKFSLALLNDLNDNVSSSVAECIERVMVDSFQDRMHFLPTLDDSSPSININTSVQFINNDQHQSDQHRQL</sequence>
<evidence type="ECO:0000256" key="2">
    <source>
        <dbReference type="PROSITE-ProRule" id="PRU00191"/>
    </source>
</evidence>
<keyword evidence="1 2" id="KW-0727">SH2 domain</keyword>
<reference evidence="6" key="1">
    <citation type="submission" date="2016-06" db="UniProtKB">
        <authorList>
            <consortium name="WormBaseParasite"/>
        </authorList>
    </citation>
    <scope>IDENTIFICATION</scope>
</reference>
<dbReference type="InterPro" id="IPR036860">
    <property type="entry name" value="SH2_dom_sf"/>
</dbReference>